<organism evidence="1 2">
    <name type="scientific">Microcella frigidaquae</name>
    <dbReference type="NCBI Taxonomy" id="424758"/>
    <lineage>
        <taxon>Bacteria</taxon>
        <taxon>Bacillati</taxon>
        <taxon>Actinomycetota</taxon>
        <taxon>Actinomycetes</taxon>
        <taxon>Micrococcales</taxon>
        <taxon>Microbacteriaceae</taxon>
        <taxon>Microcella</taxon>
    </lineage>
</organism>
<gene>
    <name evidence="1" type="ORF">BJ959_001089</name>
</gene>
<evidence type="ECO:0008006" key="3">
    <source>
        <dbReference type="Google" id="ProtNLM"/>
    </source>
</evidence>
<protein>
    <recommendedName>
        <fullName evidence="3">Cache domain-containing protein</fullName>
    </recommendedName>
</protein>
<name>A0A840X515_9MICO</name>
<sequence>MSIHPAPPASRTAADHPVELVTEYFGRALDALDDWRGRLAVEIATARADAPLTTDRLDALVEPSALALFDQLDLPVYGSGFIAALDSLADANSHLAWWQGPERAQLVLAAQSVNKEHIDYSELEWYRVPFQTGRPHVAGPYVDYLCSDEYTITVAAPVHVDDEFVGAVALDLLIDQVERHLTPQLAAFGDDISIVNGVGRVLLSTSPTRETGDTIRGDDLVGFERRPCPGMALDVLIAR</sequence>
<evidence type="ECO:0000313" key="1">
    <source>
        <dbReference type="EMBL" id="MBB5617593.1"/>
    </source>
</evidence>
<dbReference type="CDD" id="cd12913">
    <property type="entry name" value="PDC1_MCP_like"/>
    <property type="match status" value="1"/>
</dbReference>
<keyword evidence="2" id="KW-1185">Reference proteome</keyword>
<dbReference type="EMBL" id="JACHBS010000001">
    <property type="protein sequence ID" value="MBB5617593.1"/>
    <property type="molecule type" value="Genomic_DNA"/>
</dbReference>
<dbReference type="Pfam" id="PF22673">
    <property type="entry name" value="MCP-like_PDC_1"/>
    <property type="match status" value="1"/>
</dbReference>
<dbReference type="AlphaFoldDB" id="A0A840X515"/>
<reference evidence="1 2" key="1">
    <citation type="submission" date="2020-08" db="EMBL/GenBank/DDBJ databases">
        <title>Sequencing the genomes of 1000 actinobacteria strains.</title>
        <authorList>
            <person name="Klenk H.-P."/>
        </authorList>
    </citation>
    <scope>NUCLEOTIDE SEQUENCE [LARGE SCALE GENOMIC DNA]</scope>
    <source>
        <strain evidence="1 2">DSM 23889</strain>
    </source>
</reference>
<accession>A0A840X515</accession>
<evidence type="ECO:0000313" key="2">
    <source>
        <dbReference type="Proteomes" id="UP000552883"/>
    </source>
</evidence>
<dbReference type="Gene3D" id="3.30.450.20">
    <property type="entry name" value="PAS domain"/>
    <property type="match status" value="1"/>
</dbReference>
<proteinExistence type="predicted"/>
<dbReference type="RefSeq" id="WP_221234919.1">
    <property type="nucleotide sequence ID" value="NZ_BAAANZ010000018.1"/>
</dbReference>
<dbReference type="Proteomes" id="UP000552883">
    <property type="component" value="Unassembled WGS sequence"/>
</dbReference>
<comment type="caution">
    <text evidence="1">The sequence shown here is derived from an EMBL/GenBank/DDBJ whole genome shotgun (WGS) entry which is preliminary data.</text>
</comment>